<keyword evidence="2" id="KW-0479">Metal-binding</keyword>
<dbReference type="Proteomes" id="UP000198339">
    <property type="component" value="Unassembled WGS sequence"/>
</dbReference>
<proteinExistence type="inferred from homology"/>
<dbReference type="Gene3D" id="3.90.850.10">
    <property type="entry name" value="Fumarylacetoacetase-like, C-terminal domain"/>
    <property type="match status" value="1"/>
</dbReference>
<comment type="similarity">
    <text evidence="1">Belongs to the FAH family.</text>
</comment>
<evidence type="ECO:0000259" key="3">
    <source>
        <dbReference type="Pfam" id="PF01557"/>
    </source>
</evidence>
<evidence type="ECO:0000313" key="5">
    <source>
        <dbReference type="Proteomes" id="UP000198339"/>
    </source>
</evidence>
<organism evidence="4 5">
    <name type="scientific">Sphingopyxis indica</name>
    <dbReference type="NCBI Taxonomy" id="436663"/>
    <lineage>
        <taxon>Bacteria</taxon>
        <taxon>Pseudomonadati</taxon>
        <taxon>Pseudomonadota</taxon>
        <taxon>Alphaproteobacteria</taxon>
        <taxon>Sphingomonadales</taxon>
        <taxon>Sphingomonadaceae</taxon>
        <taxon>Sphingopyxis</taxon>
    </lineage>
</organism>
<dbReference type="OrthoDB" id="5197601at2"/>
<reference evidence="4 5" key="1">
    <citation type="submission" date="2017-06" db="EMBL/GenBank/DDBJ databases">
        <authorList>
            <person name="Kim H.J."/>
            <person name="Triplett B.A."/>
        </authorList>
    </citation>
    <scope>NUCLEOTIDE SEQUENCE [LARGE SCALE GENOMIC DNA]</scope>
    <source>
        <strain evidence="4 5">DS15</strain>
    </source>
</reference>
<dbReference type="InterPro" id="IPR011234">
    <property type="entry name" value="Fumarylacetoacetase-like_C"/>
</dbReference>
<evidence type="ECO:0000256" key="1">
    <source>
        <dbReference type="ARBA" id="ARBA00010211"/>
    </source>
</evidence>
<evidence type="ECO:0000313" key="4">
    <source>
        <dbReference type="EMBL" id="SNS89507.1"/>
    </source>
</evidence>
<dbReference type="EMBL" id="FZPA01000007">
    <property type="protein sequence ID" value="SNS89507.1"/>
    <property type="molecule type" value="Genomic_DNA"/>
</dbReference>
<dbReference type="GO" id="GO:0003824">
    <property type="term" value="F:catalytic activity"/>
    <property type="evidence" value="ECO:0007669"/>
    <property type="project" value="InterPro"/>
</dbReference>
<dbReference type="GO" id="GO:0044281">
    <property type="term" value="P:small molecule metabolic process"/>
    <property type="evidence" value="ECO:0007669"/>
    <property type="project" value="UniProtKB-ARBA"/>
</dbReference>
<dbReference type="PANTHER" id="PTHR42796">
    <property type="entry name" value="FUMARYLACETOACETATE HYDROLASE DOMAIN-CONTAINING PROTEIN 2A-RELATED"/>
    <property type="match status" value="1"/>
</dbReference>
<dbReference type="SUPFAM" id="SSF56529">
    <property type="entry name" value="FAH"/>
    <property type="match status" value="1"/>
</dbReference>
<dbReference type="Pfam" id="PF01557">
    <property type="entry name" value="FAA_hydrolase"/>
    <property type="match status" value="1"/>
</dbReference>
<dbReference type="InterPro" id="IPR036663">
    <property type="entry name" value="Fumarylacetoacetase_C_sf"/>
</dbReference>
<dbReference type="InterPro" id="IPR051121">
    <property type="entry name" value="FAH"/>
</dbReference>
<name>A0A239I7H9_9SPHN</name>
<accession>A0A239I7H9</accession>
<gene>
    <name evidence="4" type="ORF">SAMN06295955_10770</name>
</gene>
<dbReference type="RefSeq" id="WP_089216015.1">
    <property type="nucleotide sequence ID" value="NZ_FZPA01000007.1"/>
</dbReference>
<sequence>MKIARLSSGGFGVVEGDRLLDASHLADAMERTDHCDRMVDIIVGFDRFRSEFDRARASLPSLPLSEAALDSPVMRPGKVVAMGSNYLEGTDGPPLPIWAFVKSPQSITGPGGTIRLPPVAAKVFHHETELVAVIGKTGKDIKAQDARSHVFGYMVGIDVSGRRDVLPQSLFNKSHDTFSPIGPVIATADEIPDPHRLGVRLWVDGELRQDFSTSDMGHNVWESISYVSSVTTLNPGDLIFTGTNHQGLGPLQDGEMVEAEIEGIGRLALRVSDPLKRSWPKGVDTEIGQRVLRMLREGKAVGSV</sequence>
<feature type="domain" description="Fumarylacetoacetase-like C-terminal" evidence="3">
    <location>
        <begin position="94"/>
        <end position="271"/>
    </location>
</feature>
<evidence type="ECO:0000256" key="2">
    <source>
        <dbReference type="ARBA" id="ARBA00022723"/>
    </source>
</evidence>
<dbReference type="GO" id="GO:0046872">
    <property type="term" value="F:metal ion binding"/>
    <property type="evidence" value="ECO:0007669"/>
    <property type="project" value="UniProtKB-KW"/>
</dbReference>
<dbReference type="PANTHER" id="PTHR42796:SF4">
    <property type="entry name" value="FUMARYLACETOACETATE HYDROLASE DOMAIN-CONTAINING PROTEIN 2A"/>
    <property type="match status" value="1"/>
</dbReference>
<dbReference type="AlphaFoldDB" id="A0A239I7H9"/>
<protein>
    <submittedName>
        <fullName evidence="4">2-keto-4-pentenoate hydratase/2-oxohepta-3-ene-1,7-dioic acid hydratase (Catechol pathway)</fullName>
    </submittedName>
</protein>
<keyword evidence="5" id="KW-1185">Reference proteome</keyword>